<gene>
    <name evidence="2" type="primary">RTTN</name>
    <name evidence="2" type="ORF">FJT64_025350</name>
</gene>
<dbReference type="SUPFAM" id="SSF48371">
    <property type="entry name" value="ARM repeat"/>
    <property type="match status" value="1"/>
</dbReference>
<accession>A0A6A4WKX9</accession>
<feature type="region of interest" description="Disordered" evidence="1">
    <location>
        <begin position="89"/>
        <end position="205"/>
    </location>
</feature>
<dbReference type="Proteomes" id="UP000440578">
    <property type="component" value="Unassembled WGS sequence"/>
</dbReference>
<dbReference type="GO" id="GO:0007099">
    <property type="term" value="P:centriole replication"/>
    <property type="evidence" value="ECO:0007669"/>
    <property type="project" value="TreeGrafter"/>
</dbReference>
<evidence type="ECO:0000256" key="1">
    <source>
        <dbReference type="SAM" id="MobiDB-lite"/>
    </source>
</evidence>
<dbReference type="EMBL" id="VIIS01001049">
    <property type="protein sequence ID" value="KAF0302541.1"/>
    <property type="molecule type" value="Genomic_DNA"/>
</dbReference>
<evidence type="ECO:0000313" key="2">
    <source>
        <dbReference type="EMBL" id="KAF0302541.1"/>
    </source>
</evidence>
<dbReference type="InterPro" id="IPR030791">
    <property type="entry name" value="Rotatin"/>
</dbReference>
<dbReference type="GO" id="GO:0005814">
    <property type="term" value="C:centriole"/>
    <property type="evidence" value="ECO:0007669"/>
    <property type="project" value="TreeGrafter"/>
</dbReference>
<proteinExistence type="predicted"/>
<dbReference type="GO" id="GO:0010457">
    <property type="term" value="P:centriole-centriole cohesion"/>
    <property type="evidence" value="ECO:0007669"/>
    <property type="project" value="TreeGrafter"/>
</dbReference>
<organism evidence="2 3">
    <name type="scientific">Amphibalanus amphitrite</name>
    <name type="common">Striped barnacle</name>
    <name type="synonym">Balanus amphitrite</name>
    <dbReference type="NCBI Taxonomy" id="1232801"/>
    <lineage>
        <taxon>Eukaryota</taxon>
        <taxon>Metazoa</taxon>
        <taxon>Ecdysozoa</taxon>
        <taxon>Arthropoda</taxon>
        <taxon>Crustacea</taxon>
        <taxon>Multicrustacea</taxon>
        <taxon>Cirripedia</taxon>
        <taxon>Thoracica</taxon>
        <taxon>Thoracicalcarea</taxon>
        <taxon>Balanomorpha</taxon>
        <taxon>Balanoidea</taxon>
        <taxon>Balanidae</taxon>
        <taxon>Amphibalaninae</taxon>
        <taxon>Amphibalanus</taxon>
    </lineage>
</organism>
<dbReference type="PANTHER" id="PTHR31691">
    <property type="entry name" value="ROTATIN"/>
    <property type="match status" value="1"/>
</dbReference>
<feature type="compositionally biased region" description="Acidic residues" evidence="1">
    <location>
        <begin position="187"/>
        <end position="200"/>
    </location>
</feature>
<sequence>MMGEECTRGMTQAGRSQSSVDLFITKLGHRLLEIRERAADSLLSAVSLGLLPSQQLAERLRSQLLLPGWEGRQQALRLLDQITNKGAINGERLSPERQHSPVRRVGGERSPLRRVGGEHSPGSAGRQPSPVRDGPWRTASPGGDQPEQIGDGPDQKYGGDFIPVLFTPDDNDTAEMEDRMSAASSESEQEDQDQDQEPPDEGNIIHSLPWKSLIASDLHVLTSTAGSLTSGDGRAVRQALHFLHDVTLRDFPAEVFLQRPVLLQAVLHVLVSTDESETDVLLSCLECLTVLTETLLHRCDVLSAPETRQTATLTAGPTAEEAAGALSLPTFCGQLLSQALSCLYVRHWAVLVAAARLGAAVCRLGRRVVPARLWTAPQGEAEQRAQQALMKALKVFDEVLRWHHKCCRSGESVHLHRAGWLLAAALLADAWASLRPPPGLWARRHRLLAAPLHVLLDELLFAQQPALHARLLRLVTDSGCARLWRRLERLRSAMEAARRLADGGGRADALAAAAAIELHGGRELVEKAVAAVCETPAAEGTPAGRQKDGKEEAEGETERTGGRLLLRLLSSPVPAVRSAAYRGAAAAARAALRDAGRRTVPVLLQPAVLELALTEGLSDRQIESDATDLVLYAVTSESWVPRLRPVLVTALPLFLCHVTRPQLTRPLNHVIGLCRAEHLRSDLILTTHRSRAVREDAWSRIVSRLSAQNATVELLPDLSQLGALDLAELTLVAEPPPVASRRGEVNDVLTLTALLPLAWCGTAALDVRRATLSQVAVLLQDPDLHRAFLDHDGLARLLSSMTRAVLREPDLAHDISLLPDCVSALRHLALFSAGCRHHLGDDPQLLLLLVRVLLMFRLDERVRAAAAQLLLAASLDSALVCRRRPGQQIWEVLVPSPMDSALRLPFAVTARPRRPLGRAPGELPPTALTEPVTVCGERISVAGLLRTAWSLAWHGELRAAPAAAEYSQQLQLPEWQLAVAEAGQLQRVAADTLRHLEGVCSHTAARVLLSQLGCYVTLHRQTGDADSDGIFSASSVDRWLSVLRRHLLTPPNSEPDRRVLTAALQLLLLLPAHSRLPDRAVTLLSEHSQVFTDSLVRAADHPQQGQRQTALRALQLLAELCSRSTPGAADLLDSLTSQAVSAAAGAGSEHFYSLVSVQRCAALLQTALLSPHPLPETLHPSVRLLRDLCAAFLPASGPADSCMGAGVLAAAALCLPAVTDRLCEWSDACAAAWSADVPDGGRLLWLAALWHHQDTQVRWGGLAAALGLTRWPEGAALLTHQTRHLPGGCWGASLGLLLDEGEAAAVREQAALLLASLTAHLATNTETETDTADRLCGPEVTNAAAEVCLTGPGALVTLLENADWAGQLSRLVTQLQTGTAADSEQTVTPGLAAAALRLSHNAAVLCPVDLVGPLTDTVHTLLRFSDALGVGGGWRGWPPAEVAPFWTEALRLCSALVMLEQPGRPGAAHLLLCDRRALDAAAGTAVTTGDTELCEGLFSLLLSLLSSDREQGFSASAELLLSWPELWPALAAAPALLEPLLATEAARLLRLSSGAPLLAGLESAGEPLCAALLAGGAASRRPLAALLLVSAAAKRAALQAQLHRRLTGQLRENIAALVTGSLSVRAARSKVKERSLLSDLVSDLDLLRNLMSGSAEVKQALASDGLPNLLHKLWPWCVTSRQLTVTVLCTLNTLAAGCTEGARGLAYTSAALHQAPSGSPSGASLVHVVLDDCQRHLERRSADSGAVQRLAVSFSLLAAAALVQEGRAIICRPDPLLPSVFIHTAHHCASLSVYRARSCPGFGSGAAAPSSAPASEQKRRLAVTRLWMLLIKNVTFFDEGQKVVARIPEVTGSLVALMSQEDTSLRSSAVLVLRNLSYITAMQTALINTDGFVEGVAAALGSGQPAASCAAAALCLQLLTSSRKARAVLTSTAHLEKLKSAADSLDVAADEMSSEVFSRVRDMLRQEGPGLAGQAGVTAV</sequence>
<dbReference type="GO" id="GO:0005813">
    <property type="term" value="C:centrosome"/>
    <property type="evidence" value="ECO:0007669"/>
    <property type="project" value="InterPro"/>
</dbReference>
<dbReference type="InterPro" id="IPR011989">
    <property type="entry name" value="ARM-like"/>
</dbReference>
<dbReference type="PANTHER" id="PTHR31691:SF1">
    <property type="entry name" value="ROTATIN"/>
    <property type="match status" value="1"/>
</dbReference>
<evidence type="ECO:0000313" key="3">
    <source>
        <dbReference type="Proteomes" id="UP000440578"/>
    </source>
</evidence>
<dbReference type="OrthoDB" id="6343032at2759"/>
<feature type="compositionally biased region" description="Basic and acidic residues" evidence="1">
    <location>
        <begin position="93"/>
        <end position="117"/>
    </location>
</feature>
<keyword evidence="3" id="KW-1185">Reference proteome</keyword>
<name>A0A6A4WKX9_AMPAM</name>
<dbReference type="GO" id="GO:0032053">
    <property type="term" value="P:ciliary basal body organization"/>
    <property type="evidence" value="ECO:0007669"/>
    <property type="project" value="TreeGrafter"/>
</dbReference>
<reference evidence="2 3" key="1">
    <citation type="submission" date="2019-07" db="EMBL/GenBank/DDBJ databases">
        <title>Draft genome assembly of a fouling barnacle, Amphibalanus amphitrite (Darwin, 1854): The first reference genome for Thecostraca.</title>
        <authorList>
            <person name="Kim W."/>
        </authorList>
    </citation>
    <scope>NUCLEOTIDE SEQUENCE [LARGE SCALE GENOMIC DNA]</scope>
    <source>
        <strain evidence="2">SNU_AA5</strain>
        <tissue evidence="2">Soma without cirri and trophi</tissue>
    </source>
</reference>
<dbReference type="InterPro" id="IPR016024">
    <property type="entry name" value="ARM-type_fold"/>
</dbReference>
<comment type="caution">
    <text evidence="2">The sequence shown here is derived from an EMBL/GenBank/DDBJ whole genome shotgun (WGS) entry which is preliminary data.</text>
</comment>
<feature type="region of interest" description="Disordered" evidence="1">
    <location>
        <begin position="536"/>
        <end position="559"/>
    </location>
</feature>
<protein>
    <submittedName>
        <fullName evidence="2">Rotatin</fullName>
    </submittedName>
</protein>
<feature type="compositionally biased region" description="Basic and acidic residues" evidence="1">
    <location>
        <begin position="545"/>
        <end position="559"/>
    </location>
</feature>
<dbReference type="Gene3D" id="1.25.10.10">
    <property type="entry name" value="Leucine-rich Repeat Variant"/>
    <property type="match status" value="1"/>
</dbReference>
<dbReference type="GO" id="GO:0036064">
    <property type="term" value="C:ciliary basal body"/>
    <property type="evidence" value="ECO:0007669"/>
    <property type="project" value="InterPro"/>
</dbReference>